<evidence type="ECO:0000256" key="1">
    <source>
        <dbReference type="SAM" id="MobiDB-lite"/>
    </source>
</evidence>
<dbReference type="EMBL" id="SDEE01000709">
    <property type="protein sequence ID" value="RXW14393.1"/>
    <property type="molecule type" value="Genomic_DNA"/>
</dbReference>
<evidence type="ECO:0000313" key="3">
    <source>
        <dbReference type="EMBL" id="RXW14393.1"/>
    </source>
</evidence>
<organism evidence="3 4">
    <name type="scientific">Candolleomyces aberdarensis</name>
    <dbReference type="NCBI Taxonomy" id="2316362"/>
    <lineage>
        <taxon>Eukaryota</taxon>
        <taxon>Fungi</taxon>
        <taxon>Dikarya</taxon>
        <taxon>Basidiomycota</taxon>
        <taxon>Agaricomycotina</taxon>
        <taxon>Agaricomycetes</taxon>
        <taxon>Agaricomycetidae</taxon>
        <taxon>Agaricales</taxon>
        <taxon>Agaricineae</taxon>
        <taxon>Psathyrellaceae</taxon>
        <taxon>Candolleomyces</taxon>
    </lineage>
</organism>
<dbReference type="PANTHER" id="PTHR34883">
    <property type="entry name" value="SERINE-RICH PROTEIN, PUTATIVE-RELATED-RELATED"/>
    <property type="match status" value="1"/>
</dbReference>
<feature type="chain" id="PRO_5020717598" description="Extracellular serine-rich protein" evidence="2">
    <location>
        <begin position="18"/>
        <end position="197"/>
    </location>
</feature>
<evidence type="ECO:0008006" key="5">
    <source>
        <dbReference type="Google" id="ProtNLM"/>
    </source>
</evidence>
<dbReference type="InterPro" id="IPR008972">
    <property type="entry name" value="Cupredoxin"/>
</dbReference>
<name>A0A4Q2D4T8_9AGAR</name>
<dbReference type="OrthoDB" id="1921208at2759"/>
<dbReference type="STRING" id="2316362.A0A4Q2D4T8"/>
<protein>
    <recommendedName>
        <fullName evidence="5">Extracellular serine-rich protein</fullName>
    </recommendedName>
</protein>
<sequence length="197" mass="20069">MKYSGLLLASVLPFAMAYEYRVGVGKDETTGRKGMGFDPSVIHPSAGDTIAFEFRSGVHSAVQSSFDNPCVGNGGFNSGVHTVSDDLAVDAPGLPIVRVTVNDTEPLWFFDEAGGLCHQGAVLAVNPTAAQTATIFKENAALPPKPASSSSSPPSTTSTSTSTANDSATRPDSSASGLAVSGWLATAAGVVLGGLFM</sequence>
<comment type="caution">
    <text evidence="3">The sequence shown here is derived from an EMBL/GenBank/DDBJ whole genome shotgun (WGS) entry which is preliminary data.</text>
</comment>
<reference evidence="3 4" key="1">
    <citation type="submission" date="2019-01" db="EMBL/GenBank/DDBJ databases">
        <title>Draft genome sequence of Psathyrella aberdarensis IHI B618.</title>
        <authorList>
            <person name="Buettner E."/>
            <person name="Kellner H."/>
        </authorList>
    </citation>
    <scope>NUCLEOTIDE SEQUENCE [LARGE SCALE GENOMIC DNA]</scope>
    <source>
        <strain evidence="3 4">IHI B618</strain>
    </source>
</reference>
<accession>A0A4Q2D4T8</accession>
<keyword evidence="4" id="KW-1185">Reference proteome</keyword>
<gene>
    <name evidence="3" type="ORF">EST38_g11465</name>
</gene>
<dbReference type="SUPFAM" id="SSF49503">
    <property type="entry name" value="Cupredoxins"/>
    <property type="match status" value="1"/>
</dbReference>
<feature type="signal peptide" evidence="2">
    <location>
        <begin position="1"/>
        <end position="17"/>
    </location>
</feature>
<dbReference type="InterPro" id="IPR052953">
    <property type="entry name" value="Ser-rich/MCO-related"/>
</dbReference>
<evidence type="ECO:0000313" key="4">
    <source>
        <dbReference type="Proteomes" id="UP000290288"/>
    </source>
</evidence>
<dbReference type="Gene3D" id="2.60.40.420">
    <property type="entry name" value="Cupredoxins - blue copper proteins"/>
    <property type="match status" value="1"/>
</dbReference>
<dbReference type="AlphaFoldDB" id="A0A4Q2D4T8"/>
<proteinExistence type="predicted"/>
<feature type="region of interest" description="Disordered" evidence="1">
    <location>
        <begin position="141"/>
        <end position="176"/>
    </location>
</feature>
<evidence type="ECO:0000256" key="2">
    <source>
        <dbReference type="SAM" id="SignalP"/>
    </source>
</evidence>
<dbReference type="PANTHER" id="PTHR34883:SF15">
    <property type="entry name" value="EXTRACELLULAR SERINE-RICH PROTEIN"/>
    <property type="match status" value="1"/>
</dbReference>
<feature type="compositionally biased region" description="Low complexity" evidence="1">
    <location>
        <begin position="147"/>
        <end position="168"/>
    </location>
</feature>
<dbReference type="Proteomes" id="UP000290288">
    <property type="component" value="Unassembled WGS sequence"/>
</dbReference>
<keyword evidence="2" id="KW-0732">Signal</keyword>